<dbReference type="Proteomes" id="UP001331761">
    <property type="component" value="Unassembled WGS sequence"/>
</dbReference>
<evidence type="ECO:0000256" key="1">
    <source>
        <dbReference type="ARBA" id="ARBA00004651"/>
    </source>
</evidence>
<organism evidence="14 15">
    <name type="scientific">Trichostrongylus colubriformis</name>
    <name type="common">Black scour worm</name>
    <dbReference type="NCBI Taxonomy" id="6319"/>
    <lineage>
        <taxon>Eukaryota</taxon>
        <taxon>Metazoa</taxon>
        <taxon>Ecdysozoa</taxon>
        <taxon>Nematoda</taxon>
        <taxon>Chromadorea</taxon>
        <taxon>Rhabditida</taxon>
        <taxon>Rhabditina</taxon>
        <taxon>Rhabditomorpha</taxon>
        <taxon>Strongyloidea</taxon>
        <taxon>Trichostrongylidae</taxon>
        <taxon>Trichostrongylus</taxon>
    </lineage>
</organism>
<dbReference type="Pfam" id="PF03083">
    <property type="entry name" value="MtN3_slv"/>
    <property type="match status" value="1"/>
</dbReference>
<accession>A0AAN8IQB8</accession>
<keyword evidence="8 13" id="KW-0812">Transmembrane</keyword>
<evidence type="ECO:0000256" key="11">
    <source>
        <dbReference type="ARBA" id="ARBA00023034"/>
    </source>
</evidence>
<evidence type="ECO:0000256" key="2">
    <source>
        <dbReference type="ARBA" id="ARBA00004653"/>
    </source>
</evidence>
<comment type="subcellular location">
    <subcellularLocation>
        <location evidence="1">Cell membrane</location>
        <topology evidence="1">Multi-pass membrane protein</topology>
    </subcellularLocation>
    <subcellularLocation>
        <location evidence="2">Golgi apparatus membrane</location>
        <topology evidence="2">Multi-pass membrane protein</topology>
    </subcellularLocation>
</comment>
<dbReference type="FunFam" id="1.20.1280.290:FF:000010">
    <property type="entry name" value="Sugar transporter SWEET"/>
    <property type="match status" value="1"/>
</dbReference>
<comment type="similarity">
    <text evidence="3">Belongs to the SWEET sugar transporter family.</text>
</comment>
<feature type="non-terminal residue" evidence="14">
    <location>
        <position position="149"/>
    </location>
</feature>
<keyword evidence="10 13" id="KW-1133">Transmembrane helix</keyword>
<protein>
    <recommendedName>
        <fullName evidence="4">Sugar transporter SWEET1</fullName>
    </recommendedName>
</protein>
<feature type="transmembrane region" description="Helical" evidence="13">
    <location>
        <begin position="12"/>
        <end position="31"/>
    </location>
</feature>
<dbReference type="AlphaFoldDB" id="A0AAN8IQB8"/>
<proteinExistence type="inferred from homology"/>
<keyword evidence="5" id="KW-0813">Transport</keyword>
<keyword evidence="9" id="KW-0677">Repeat</keyword>
<reference evidence="14 15" key="1">
    <citation type="submission" date="2019-10" db="EMBL/GenBank/DDBJ databases">
        <title>Assembly and Annotation for the nematode Trichostrongylus colubriformis.</title>
        <authorList>
            <person name="Martin J."/>
        </authorList>
    </citation>
    <scope>NUCLEOTIDE SEQUENCE [LARGE SCALE GENOMIC DNA]</scope>
    <source>
        <strain evidence="14">G859</strain>
        <tissue evidence="14">Whole worm</tissue>
    </source>
</reference>
<feature type="transmembrane region" description="Helical" evidence="13">
    <location>
        <begin position="43"/>
        <end position="62"/>
    </location>
</feature>
<evidence type="ECO:0000256" key="12">
    <source>
        <dbReference type="ARBA" id="ARBA00023136"/>
    </source>
</evidence>
<dbReference type="InterPro" id="IPR047664">
    <property type="entry name" value="SWEET"/>
</dbReference>
<dbReference type="EMBL" id="WIXE01008323">
    <property type="protein sequence ID" value="KAK5979488.1"/>
    <property type="molecule type" value="Genomic_DNA"/>
</dbReference>
<name>A0AAN8IQB8_TRICO</name>
<dbReference type="PANTHER" id="PTHR10791">
    <property type="entry name" value="RAG1-ACTIVATING PROTEIN 1"/>
    <property type="match status" value="1"/>
</dbReference>
<keyword evidence="6" id="KW-1003">Cell membrane</keyword>
<sequence>MTIADDILPYLSLSAICTTIGLFLCGIQICLRIRERGTTDGTGSAPFLIAFISCAFWLQYGVLKQDKVVIFVNIVGFLLQGSYLMYYFSMTRNTRLLRKVIGAECIAIGLMLYAVNYAGFEDNGRETLGVICVVLNIASIGAPLFQIGE</sequence>
<dbReference type="Gene3D" id="1.20.1280.290">
    <property type="match status" value="1"/>
</dbReference>
<feature type="transmembrane region" description="Helical" evidence="13">
    <location>
        <begin position="126"/>
        <end position="145"/>
    </location>
</feature>
<comment type="caution">
    <text evidence="14">The sequence shown here is derived from an EMBL/GenBank/DDBJ whole genome shotgun (WGS) entry which is preliminary data.</text>
</comment>
<evidence type="ECO:0000313" key="15">
    <source>
        <dbReference type="Proteomes" id="UP001331761"/>
    </source>
</evidence>
<evidence type="ECO:0000256" key="7">
    <source>
        <dbReference type="ARBA" id="ARBA00022597"/>
    </source>
</evidence>
<gene>
    <name evidence="14" type="ORF">GCK32_021921</name>
</gene>
<evidence type="ECO:0000256" key="4">
    <source>
        <dbReference type="ARBA" id="ARBA00021741"/>
    </source>
</evidence>
<dbReference type="GO" id="GO:0005886">
    <property type="term" value="C:plasma membrane"/>
    <property type="evidence" value="ECO:0007669"/>
    <property type="project" value="UniProtKB-SubCell"/>
</dbReference>
<keyword evidence="7 14" id="KW-0762">Sugar transport</keyword>
<keyword evidence="11" id="KW-0333">Golgi apparatus</keyword>
<keyword evidence="15" id="KW-1185">Reference proteome</keyword>
<feature type="transmembrane region" description="Helical" evidence="13">
    <location>
        <begin position="100"/>
        <end position="120"/>
    </location>
</feature>
<evidence type="ECO:0000256" key="9">
    <source>
        <dbReference type="ARBA" id="ARBA00022737"/>
    </source>
</evidence>
<evidence type="ECO:0000256" key="13">
    <source>
        <dbReference type="SAM" id="Phobius"/>
    </source>
</evidence>
<evidence type="ECO:0000313" key="14">
    <source>
        <dbReference type="EMBL" id="KAK5979488.1"/>
    </source>
</evidence>
<dbReference type="InterPro" id="IPR004316">
    <property type="entry name" value="SWEET_rpt"/>
</dbReference>
<keyword evidence="12 13" id="KW-0472">Membrane</keyword>
<evidence type="ECO:0000256" key="8">
    <source>
        <dbReference type="ARBA" id="ARBA00022692"/>
    </source>
</evidence>
<dbReference type="GO" id="GO:0051119">
    <property type="term" value="F:sugar transmembrane transporter activity"/>
    <property type="evidence" value="ECO:0007669"/>
    <property type="project" value="InterPro"/>
</dbReference>
<evidence type="ECO:0000256" key="6">
    <source>
        <dbReference type="ARBA" id="ARBA00022475"/>
    </source>
</evidence>
<evidence type="ECO:0000256" key="10">
    <source>
        <dbReference type="ARBA" id="ARBA00022989"/>
    </source>
</evidence>
<evidence type="ECO:0000256" key="3">
    <source>
        <dbReference type="ARBA" id="ARBA00007809"/>
    </source>
</evidence>
<dbReference type="PANTHER" id="PTHR10791:SF112">
    <property type="entry name" value="SUGAR TRANSPORTER SWEET1"/>
    <property type="match status" value="1"/>
</dbReference>
<dbReference type="GO" id="GO:0000139">
    <property type="term" value="C:Golgi membrane"/>
    <property type="evidence" value="ECO:0007669"/>
    <property type="project" value="UniProtKB-SubCell"/>
</dbReference>
<feature type="transmembrane region" description="Helical" evidence="13">
    <location>
        <begin position="68"/>
        <end position="88"/>
    </location>
</feature>
<evidence type="ECO:0000256" key="5">
    <source>
        <dbReference type="ARBA" id="ARBA00022448"/>
    </source>
</evidence>